<comment type="caution">
    <text evidence="2">The sequence shown here is derived from an EMBL/GenBank/DDBJ whole genome shotgun (WGS) entry which is preliminary data.</text>
</comment>
<accession>A0A2T6ZXQ1</accession>
<organism evidence="2 3">
    <name type="scientific">Tuber borchii</name>
    <name type="common">White truffle</name>
    <dbReference type="NCBI Taxonomy" id="42251"/>
    <lineage>
        <taxon>Eukaryota</taxon>
        <taxon>Fungi</taxon>
        <taxon>Dikarya</taxon>
        <taxon>Ascomycota</taxon>
        <taxon>Pezizomycotina</taxon>
        <taxon>Pezizomycetes</taxon>
        <taxon>Pezizales</taxon>
        <taxon>Tuberaceae</taxon>
        <taxon>Tuber</taxon>
    </lineage>
</organism>
<dbReference type="Proteomes" id="UP000244722">
    <property type="component" value="Unassembled WGS sequence"/>
</dbReference>
<reference evidence="2 3" key="1">
    <citation type="submission" date="2017-04" db="EMBL/GenBank/DDBJ databases">
        <title>Draft genome sequence of Tuber borchii Vittad., a whitish edible truffle.</title>
        <authorList>
            <consortium name="DOE Joint Genome Institute"/>
            <person name="Murat C."/>
            <person name="Kuo A."/>
            <person name="Barry K.W."/>
            <person name="Clum A."/>
            <person name="Dockter R.B."/>
            <person name="Fauchery L."/>
            <person name="Iotti M."/>
            <person name="Kohler A."/>
            <person name="Labutti K."/>
            <person name="Lindquist E.A."/>
            <person name="Lipzen A."/>
            <person name="Ohm R.A."/>
            <person name="Wang M."/>
            <person name="Grigoriev I.V."/>
            <person name="Zambonelli A."/>
            <person name="Martin F.M."/>
        </authorList>
    </citation>
    <scope>NUCLEOTIDE SEQUENCE [LARGE SCALE GENOMIC DNA]</scope>
    <source>
        <strain evidence="2 3">Tbo3840</strain>
    </source>
</reference>
<gene>
    <name evidence="2" type="ORF">B9Z19DRAFT_1079876</name>
</gene>
<proteinExistence type="predicted"/>
<dbReference type="AlphaFoldDB" id="A0A2T6ZXQ1"/>
<sequence>MVFYSCALCFFLSFMECCYCLRNGKLDLNARREGGGGWFLGSVFRSFFWFLFFYIIMPVPVLPCCGCVFEIFVYGGVSVESGVSFFRSVWYGRE</sequence>
<name>A0A2T6ZXQ1_TUBBO</name>
<evidence type="ECO:0000256" key="1">
    <source>
        <dbReference type="SAM" id="SignalP"/>
    </source>
</evidence>
<protein>
    <submittedName>
        <fullName evidence="2">Uncharacterized protein</fullName>
    </submittedName>
</protein>
<evidence type="ECO:0000313" key="2">
    <source>
        <dbReference type="EMBL" id="PUU80269.1"/>
    </source>
</evidence>
<feature type="signal peptide" evidence="1">
    <location>
        <begin position="1"/>
        <end position="20"/>
    </location>
</feature>
<feature type="chain" id="PRO_5015779524" evidence="1">
    <location>
        <begin position="21"/>
        <end position="94"/>
    </location>
</feature>
<evidence type="ECO:0000313" key="3">
    <source>
        <dbReference type="Proteomes" id="UP000244722"/>
    </source>
</evidence>
<dbReference type="EMBL" id="NESQ01000069">
    <property type="protein sequence ID" value="PUU80269.1"/>
    <property type="molecule type" value="Genomic_DNA"/>
</dbReference>
<keyword evidence="1" id="KW-0732">Signal</keyword>
<keyword evidence="3" id="KW-1185">Reference proteome</keyword>